<dbReference type="InParanoid" id="A0A068UK33"/>
<dbReference type="InterPro" id="IPR016024">
    <property type="entry name" value="ARM-type_fold"/>
</dbReference>
<dbReference type="InterPro" id="IPR011989">
    <property type="entry name" value="ARM-like"/>
</dbReference>
<organism evidence="8 9">
    <name type="scientific">Coffea canephora</name>
    <name type="common">Robusta coffee</name>
    <dbReference type="NCBI Taxonomy" id="49390"/>
    <lineage>
        <taxon>Eukaryota</taxon>
        <taxon>Viridiplantae</taxon>
        <taxon>Streptophyta</taxon>
        <taxon>Embryophyta</taxon>
        <taxon>Tracheophyta</taxon>
        <taxon>Spermatophyta</taxon>
        <taxon>Magnoliopsida</taxon>
        <taxon>eudicotyledons</taxon>
        <taxon>Gunneridae</taxon>
        <taxon>Pentapetalae</taxon>
        <taxon>asterids</taxon>
        <taxon>lamiids</taxon>
        <taxon>Gentianales</taxon>
        <taxon>Rubiaceae</taxon>
        <taxon>Ixoroideae</taxon>
        <taxon>Gardenieae complex</taxon>
        <taxon>Bertiereae - Coffeeae clade</taxon>
        <taxon>Coffeeae</taxon>
        <taxon>Coffea</taxon>
    </lineage>
</organism>
<dbReference type="EC" id="2.3.2.27" evidence="3"/>
<dbReference type="InterPro" id="IPR052608">
    <property type="entry name" value="U-box_domain_protein"/>
</dbReference>
<keyword evidence="5" id="KW-0677">Repeat</keyword>
<dbReference type="OrthoDB" id="7537227at2759"/>
<evidence type="ECO:0000256" key="1">
    <source>
        <dbReference type="ARBA" id="ARBA00000900"/>
    </source>
</evidence>
<evidence type="ECO:0000313" key="8">
    <source>
        <dbReference type="EMBL" id="CDP08642.1"/>
    </source>
</evidence>
<keyword evidence="6" id="KW-0175">Coiled coil</keyword>
<dbReference type="Pfam" id="PF00514">
    <property type="entry name" value="Arm"/>
    <property type="match status" value="1"/>
</dbReference>
<sequence>MVLDAISCPPFGSFADLLSQTIEGIIEVVRTSRNVLIEKKSFAELSSYLDRLIPLLKELKQKDARDSEALKNLIEVLNHETKRAQELITECSEKNKFYLLMNCRLIAKRMQNITREIGQALCCIPLASLDISSGIEAEITQLVNSMHAAEFRAAVVEEQILERIELGIQERNVDRSYANNLLVSIAEAIGISTEQAVLKKEFEEFKKEIENERLRKDHAEAMQMEQIIALLERADAASTREDKEKKYFTIRKSLASHPFEPLEAFCCPITKEVMKDPVETPSGHTFERSAIEKWLAEKNFCPLTSTPLDTSMLRPNKTLRQSIEEWRDRNTMITIASMKSRLSSEEEGEVLDCLQELKELCEKREIHREWVVLEDHIPMLVNLLSAKSREIISRSLLVLHILAKDSDECKESIVKVDNAMESIVRSLGRRIGVGKLAVGLLLELAKSESIRDCIGEVQGCIFYLVNLTRSDDNQASRDARDVLKNLSFSDDNVIQMVKANYFKYLLQRLSSGSDDVKMRMAKTLGEMEFTDHNKSSLFEEGVLDSLLNLVSHGNLEMKMVAVKAILNLSSLTKNGQEMIRQGAVRPLLDILYCHTSQQNLCELVAETIVHLALSTIRQDSSEMELSLLESKDTRQLFSLIHLTWPAVQQRLLQAFYTICQSPSATTVQELLNECCAVQILVQLCDNHEVRVNAVKLLCCLIEKCNEATITEHVGQKTVQTLLRIIEDSENEEEVASALGIIANLPMSTPVSNWLLEGDGLRIMLRFLRSKKPNGPCKDQLIENAVGALCHFTVPANRTSQQKAAEADVIPLLVQLLESGTSLTKRRAAISLSQLSESSSDLCRPIPKHRMCWCFPALPEAGCPVHRGICAVRTSFCLLEAGAVGLLVKVLGEPDPGACEASLDALLTLVEGDGLHGGSKVLDEERAIPSMIKLLGSSSPRLQEKILTSLEKIFQVPEIKQKHGPSAQMPLVDLTQRGSTQIKPLAGRILAQLNVLHEQPSYF</sequence>
<dbReference type="InterPro" id="IPR000225">
    <property type="entry name" value="Armadillo"/>
</dbReference>
<dbReference type="Gene3D" id="1.20.930.20">
    <property type="entry name" value="Adaptor protein Cbl, N-terminal domain"/>
    <property type="match status" value="1"/>
</dbReference>
<dbReference type="InterPro" id="IPR036537">
    <property type="entry name" value="Adaptor_Cbl_N_dom_sf"/>
</dbReference>
<evidence type="ECO:0000256" key="4">
    <source>
        <dbReference type="ARBA" id="ARBA00022679"/>
    </source>
</evidence>
<dbReference type="Gramene" id="CDP08642">
    <property type="protein sequence ID" value="CDP08642"/>
    <property type="gene ID" value="GSCOC_T00027677001"/>
</dbReference>
<evidence type="ECO:0000256" key="5">
    <source>
        <dbReference type="ARBA" id="ARBA00022737"/>
    </source>
</evidence>
<dbReference type="SMART" id="SM00504">
    <property type="entry name" value="Ubox"/>
    <property type="match status" value="1"/>
</dbReference>
<gene>
    <name evidence="8" type="ORF">GSCOC_T00027677001</name>
</gene>
<dbReference type="CDD" id="cd16655">
    <property type="entry name" value="RING-Ubox_WDSUB1-like"/>
    <property type="match status" value="1"/>
</dbReference>
<comment type="catalytic activity">
    <reaction evidence="1">
        <text>S-ubiquitinyl-[E2 ubiquitin-conjugating enzyme]-L-cysteine + [acceptor protein]-L-lysine = [E2 ubiquitin-conjugating enzyme]-L-cysteine + N(6)-ubiquitinyl-[acceptor protein]-L-lysine.</text>
        <dbReference type="EC" id="2.3.2.27"/>
    </reaction>
</comment>
<dbReference type="STRING" id="49390.A0A068UK33"/>
<dbReference type="GO" id="GO:0016567">
    <property type="term" value="P:protein ubiquitination"/>
    <property type="evidence" value="ECO:0007669"/>
    <property type="project" value="UniProtKB-UniPathway"/>
</dbReference>
<accession>A0A068UK33</accession>
<dbReference type="InterPro" id="IPR013083">
    <property type="entry name" value="Znf_RING/FYVE/PHD"/>
</dbReference>
<dbReference type="GO" id="GO:0007166">
    <property type="term" value="P:cell surface receptor signaling pathway"/>
    <property type="evidence" value="ECO:0007669"/>
    <property type="project" value="InterPro"/>
</dbReference>
<dbReference type="Proteomes" id="UP000295252">
    <property type="component" value="Chromosome IV"/>
</dbReference>
<dbReference type="Gene3D" id="3.30.40.10">
    <property type="entry name" value="Zinc/RING finger domain, C3HC4 (zinc finger)"/>
    <property type="match status" value="1"/>
</dbReference>
<dbReference type="OMA" id="VKMIMAK"/>
<evidence type="ECO:0000256" key="3">
    <source>
        <dbReference type="ARBA" id="ARBA00012483"/>
    </source>
</evidence>
<keyword evidence="4" id="KW-0808">Transferase</keyword>
<comment type="pathway">
    <text evidence="2">Protein modification; protein ubiquitination.</text>
</comment>
<feature type="domain" description="U-box" evidence="7">
    <location>
        <begin position="260"/>
        <end position="333"/>
    </location>
</feature>
<dbReference type="GO" id="GO:0061630">
    <property type="term" value="F:ubiquitin protein ligase activity"/>
    <property type="evidence" value="ECO:0007669"/>
    <property type="project" value="UniProtKB-EC"/>
</dbReference>
<dbReference type="UniPathway" id="UPA00143"/>
<dbReference type="PANTHER" id="PTHR45958:SF5">
    <property type="entry name" value="RING-TYPE E3 UBIQUITIN TRANSFERASE"/>
    <property type="match status" value="1"/>
</dbReference>
<dbReference type="EMBL" id="HG739119">
    <property type="protein sequence ID" value="CDP08642.1"/>
    <property type="molecule type" value="Genomic_DNA"/>
</dbReference>
<proteinExistence type="predicted"/>
<dbReference type="PhylomeDB" id="A0A068UK33"/>
<evidence type="ECO:0000259" key="7">
    <source>
        <dbReference type="PROSITE" id="PS51698"/>
    </source>
</evidence>
<evidence type="ECO:0000313" key="9">
    <source>
        <dbReference type="Proteomes" id="UP000295252"/>
    </source>
</evidence>
<evidence type="ECO:0000256" key="2">
    <source>
        <dbReference type="ARBA" id="ARBA00004906"/>
    </source>
</evidence>
<dbReference type="Gene3D" id="1.25.10.10">
    <property type="entry name" value="Leucine-rich Repeat Variant"/>
    <property type="match status" value="3"/>
</dbReference>
<dbReference type="Pfam" id="PF04564">
    <property type="entry name" value="U-box"/>
    <property type="match status" value="1"/>
</dbReference>
<dbReference type="PANTHER" id="PTHR45958">
    <property type="entry name" value="RING-TYPE E3 UBIQUITIN TRANSFERASE"/>
    <property type="match status" value="1"/>
</dbReference>
<dbReference type="PROSITE" id="PS51698">
    <property type="entry name" value="U_BOX"/>
    <property type="match status" value="1"/>
</dbReference>
<dbReference type="InterPro" id="IPR003613">
    <property type="entry name" value="Ubox_domain"/>
</dbReference>
<name>A0A068UK33_COFCA</name>
<dbReference type="SMART" id="SM00185">
    <property type="entry name" value="ARM"/>
    <property type="match status" value="9"/>
</dbReference>
<dbReference type="AlphaFoldDB" id="A0A068UK33"/>
<protein>
    <recommendedName>
        <fullName evidence="3">RING-type E3 ubiquitin transferase</fullName>
        <ecNumber evidence="3">2.3.2.27</ecNumber>
    </recommendedName>
</protein>
<keyword evidence="9" id="KW-1185">Reference proteome</keyword>
<dbReference type="SUPFAM" id="SSF57850">
    <property type="entry name" value="RING/U-box"/>
    <property type="match status" value="1"/>
</dbReference>
<dbReference type="SUPFAM" id="SSF48371">
    <property type="entry name" value="ARM repeat"/>
    <property type="match status" value="2"/>
</dbReference>
<feature type="coiled-coil region" evidence="6">
    <location>
        <begin position="195"/>
        <end position="222"/>
    </location>
</feature>
<evidence type="ECO:0000256" key="6">
    <source>
        <dbReference type="SAM" id="Coils"/>
    </source>
</evidence>
<reference evidence="9" key="1">
    <citation type="journal article" date="2014" name="Science">
        <title>The coffee genome provides insight into the convergent evolution of caffeine biosynthesis.</title>
        <authorList>
            <person name="Denoeud F."/>
            <person name="Carretero-Paulet L."/>
            <person name="Dereeper A."/>
            <person name="Droc G."/>
            <person name="Guyot R."/>
            <person name="Pietrella M."/>
            <person name="Zheng C."/>
            <person name="Alberti A."/>
            <person name="Anthony F."/>
            <person name="Aprea G."/>
            <person name="Aury J.M."/>
            <person name="Bento P."/>
            <person name="Bernard M."/>
            <person name="Bocs S."/>
            <person name="Campa C."/>
            <person name="Cenci A."/>
            <person name="Combes M.C."/>
            <person name="Crouzillat D."/>
            <person name="Da Silva C."/>
            <person name="Daddiego L."/>
            <person name="De Bellis F."/>
            <person name="Dussert S."/>
            <person name="Garsmeur O."/>
            <person name="Gayraud T."/>
            <person name="Guignon V."/>
            <person name="Jahn K."/>
            <person name="Jamilloux V."/>
            <person name="Joet T."/>
            <person name="Labadie K."/>
            <person name="Lan T."/>
            <person name="Leclercq J."/>
            <person name="Lepelley M."/>
            <person name="Leroy T."/>
            <person name="Li L.T."/>
            <person name="Librado P."/>
            <person name="Lopez L."/>
            <person name="Munoz A."/>
            <person name="Noel B."/>
            <person name="Pallavicini A."/>
            <person name="Perrotta G."/>
            <person name="Poncet V."/>
            <person name="Pot D."/>
            <person name="Priyono X."/>
            <person name="Rigoreau M."/>
            <person name="Rouard M."/>
            <person name="Rozas J."/>
            <person name="Tranchant-Dubreuil C."/>
            <person name="VanBuren R."/>
            <person name="Zhang Q."/>
            <person name="Andrade A.C."/>
            <person name="Argout X."/>
            <person name="Bertrand B."/>
            <person name="de Kochko A."/>
            <person name="Graziosi G."/>
            <person name="Henry R.J."/>
            <person name="Jayarama X."/>
            <person name="Ming R."/>
            <person name="Nagai C."/>
            <person name="Rounsley S."/>
            <person name="Sankoff D."/>
            <person name="Giuliano G."/>
            <person name="Albert V.A."/>
            <person name="Wincker P."/>
            <person name="Lashermes P."/>
        </authorList>
    </citation>
    <scope>NUCLEOTIDE SEQUENCE [LARGE SCALE GENOMIC DNA]</scope>
    <source>
        <strain evidence="9">cv. DH200-94</strain>
    </source>
</reference>